<sequence length="76" mass="8201">MYVGGWVRLVHLKTQANVDGHNDGVFGASRNGSVIHCKICGAHGHNARSPRRSLPSIVSKEEVSLHHHQGGAKGRQ</sequence>
<proteinExistence type="predicted"/>
<dbReference type="AlphaFoldDB" id="A0AAV3PHZ7"/>
<dbReference type="EMBL" id="BAABME010001770">
    <property type="protein sequence ID" value="GAA0151357.1"/>
    <property type="molecule type" value="Genomic_DNA"/>
</dbReference>
<gene>
    <name evidence="2" type="ORF">LIER_10092</name>
</gene>
<name>A0AAV3PHZ7_LITER</name>
<protein>
    <submittedName>
        <fullName evidence="2">Uncharacterized protein</fullName>
    </submittedName>
</protein>
<reference evidence="2 3" key="1">
    <citation type="submission" date="2024-01" db="EMBL/GenBank/DDBJ databases">
        <title>The complete chloroplast genome sequence of Lithospermum erythrorhizon: insights into the phylogenetic relationship among Boraginaceae species and the maternal lineages of purple gromwells.</title>
        <authorList>
            <person name="Okada T."/>
            <person name="Watanabe K."/>
        </authorList>
    </citation>
    <scope>NUCLEOTIDE SEQUENCE [LARGE SCALE GENOMIC DNA]</scope>
</reference>
<organism evidence="2 3">
    <name type="scientific">Lithospermum erythrorhizon</name>
    <name type="common">Purple gromwell</name>
    <name type="synonym">Lithospermum officinale var. erythrorhizon</name>
    <dbReference type="NCBI Taxonomy" id="34254"/>
    <lineage>
        <taxon>Eukaryota</taxon>
        <taxon>Viridiplantae</taxon>
        <taxon>Streptophyta</taxon>
        <taxon>Embryophyta</taxon>
        <taxon>Tracheophyta</taxon>
        <taxon>Spermatophyta</taxon>
        <taxon>Magnoliopsida</taxon>
        <taxon>eudicotyledons</taxon>
        <taxon>Gunneridae</taxon>
        <taxon>Pentapetalae</taxon>
        <taxon>asterids</taxon>
        <taxon>lamiids</taxon>
        <taxon>Boraginales</taxon>
        <taxon>Boraginaceae</taxon>
        <taxon>Boraginoideae</taxon>
        <taxon>Lithospermeae</taxon>
        <taxon>Lithospermum</taxon>
    </lineage>
</organism>
<evidence type="ECO:0000313" key="2">
    <source>
        <dbReference type="EMBL" id="GAA0151357.1"/>
    </source>
</evidence>
<keyword evidence="3" id="KW-1185">Reference proteome</keyword>
<evidence type="ECO:0000256" key="1">
    <source>
        <dbReference type="SAM" id="MobiDB-lite"/>
    </source>
</evidence>
<evidence type="ECO:0000313" key="3">
    <source>
        <dbReference type="Proteomes" id="UP001454036"/>
    </source>
</evidence>
<accession>A0AAV3PHZ7</accession>
<feature type="region of interest" description="Disordered" evidence="1">
    <location>
        <begin position="43"/>
        <end position="76"/>
    </location>
</feature>
<comment type="caution">
    <text evidence="2">The sequence shown here is derived from an EMBL/GenBank/DDBJ whole genome shotgun (WGS) entry which is preliminary data.</text>
</comment>
<dbReference type="Proteomes" id="UP001454036">
    <property type="component" value="Unassembled WGS sequence"/>
</dbReference>
<feature type="compositionally biased region" description="Basic residues" evidence="1">
    <location>
        <begin position="66"/>
        <end position="76"/>
    </location>
</feature>